<sequence>MGVDSPIVSEITLKSAGIFPLRVYNRCPEPWDHNNSARIIWHKHAVLPELDPWPDYSLLWFMAILAIEQHMAVFSRPGHCKEFLHSSLLGKGECIANSWIS</sequence>
<proteinExistence type="predicted"/>
<dbReference type="EMBL" id="BLXT01003831">
    <property type="protein sequence ID" value="GFO07031.1"/>
    <property type="molecule type" value="Genomic_DNA"/>
</dbReference>
<evidence type="ECO:0000313" key="2">
    <source>
        <dbReference type="Proteomes" id="UP000735302"/>
    </source>
</evidence>
<name>A0AAV4A735_9GAST</name>
<evidence type="ECO:0000313" key="1">
    <source>
        <dbReference type="EMBL" id="GFO07031.1"/>
    </source>
</evidence>
<accession>A0AAV4A735</accession>
<keyword evidence="1" id="KW-0176">Collagen</keyword>
<comment type="caution">
    <text evidence="1">The sequence shown here is derived from an EMBL/GenBank/DDBJ whole genome shotgun (WGS) entry which is preliminary data.</text>
</comment>
<dbReference type="Proteomes" id="UP000735302">
    <property type="component" value="Unassembled WGS sequence"/>
</dbReference>
<keyword evidence="2" id="KW-1185">Reference proteome</keyword>
<organism evidence="1 2">
    <name type="scientific">Plakobranchus ocellatus</name>
    <dbReference type="NCBI Taxonomy" id="259542"/>
    <lineage>
        <taxon>Eukaryota</taxon>
        <taxon>Metazoa</taxon>
        <taxon>Spiralia</taxon>
        <taxon>Lophotrochozoa</taxon>
        <taxon>Mollusca</taxon>
        <taxon>Gastropoda</taxon>
        <taxon>Heterobranchia</taxon>
        <taxon>Euthyneura</taxon>
        <taxon>Panpulmonata</taxon>
        <taxon>Sacoglossa</taxon>
        <taxon>Placobranchoidea</taxon>
        <taxon>Plakobranchidae</taxon>
        <taxon>Plakobranchus</taxon>
    </lineage>
</organism>
<dbReference type="AlphaFoldDB" id="A0AAV4A735"/>
<protein>
    <submittedName>
        <fullName evidence="1">Collagen alpha-5(Vi) chain</fullName>
    </submittedName>
</protein>
<reference evidence="1 2" key="1">
    <citation type="journal article" date="2021" name="Elife">
        <title>Chloroplast acquisition without the gene transfer in kleptoplastic sea slugs, Plakobranchus ocellatus.</title>
        <authorList>
            <person name="Maeda T."/>
            <person name="Takahashi S."/>
            <person name="Yoshida T."/>
            <person name="Shimamura S."/>
            <person name="Takaki Y."/>
            <person name="Nagai Y."/>
            <person name="Toyoda A."/>
            <person name="Suzuki Y."/>
            <person name="Arimoto A."/>
            <person name="Ishii H."/>
            <person name="Satoh N."/>
            <person name="Nishiyama T."/>
            <person name="Hasebe M."/>
            <person name="Maruyama T."/>
            <person name="Minagawa J."/>
            <person name="Obokata J."/>
            <person name="Shigenobu S."/>
        </authorList>
    </citation>
    <scope>NUCLEOTIDE SEQUENCE [LARGE SCALE GENOMIC DNA]</scope>
</reference>
<dbReference type="GO" id="GO:0005581">
    <property type="term" value="C:collagen trimer"/>
    <property type="evidence" value="ECO:0007669"/>
    <property type="project" value="UniProtKB-KW"/>
</dbReference>
<gene>
    <name evidence="1" type="ORF">PoB_003353600</name>
</gene>